<evidence type="ECO:0000313" key="5">
    <source>
        <dbReference type="EMBL" id="OKS89682.1"/>
    </source>
</evidence>
<protein>
    <submittedName>
        <fullName evidence="5">HTH-type transcriptional activator HxlR</fullName>
    </submittedName>
</protein>
<dbReference type="Pfam" id="PF01638">
    <property type="entry name" value="HxlR"/>
    <property type="match status" value="1"/>
</dbReference>
<keyword evidence="2" id="KW-0238">DNA-binding</keyword>
<dbReference type="Gene3D" id="1.10.10.10">
    <property type="entry name" value="Winged helix-like DNA-binding domain superfamily/Winged helix DNA-binding domain"/>
    <property type="match status" value="1"/>
</dbReference>
<dbReference type="SUPFAM" id="SSF46785">
    <property type="entry name" value="Winged helix' DNA-binding domain"/>
    <property type="match status" value="1"/>
</dbReference>
<dbReference type="InterPro" id="IPR036390">
    <property type="entry name" value="WH_DNA-bd_sf"/>
</dbReference>
<dbReference type="GO" id="GO:0003677">
    <property type="term" value="F:DNA binding"/>
    <property type="evidence" value="ECO:0007669"/>
    <property type="project" value="UniProtKB-KW"/>
</dbReference>
<feature type="domain" description="HTH hxlR-type" evidence="4">
    <location>
        <begin position="1"/>
        <end position="91"/>
    </location>
</feature>
<evidence type="ECO:0000256" key="1">
    <source>
        <dbReference type="ARBA" id="ARBA00023015"/>
    </source>
</evidence>
<dbReference type="PANTHER" id="PTHR33204">
    <property type="entry name" value="TRANSCRIPTIONAL REGULATOR, MARR FAMILY"/>
    <property type="match status" value="1"/>
</dbReference>
<dbReference type="EMBL" id="MPPL01000001">
    <property type="protein sequence ID" value="OKS89682.1"/>
    <property type="molecule type" value="Genomic_DNA"/>
</dbReference>
<dbReference type="PANTHER" id="PTHR33204:SF29">
    <property type="entry name" value="TRANSCRIPTIONAL REGULATOR"/>
    <property type="match status" value="1"/>
</dbReference>
<proteinExistence type="predicted"/>
<evidence type="ECO:0000256" key="3">
    <source>
        <dbReference type="ARBA" id="ARBA00023163"/>
    </source>
</evidence>
<gene>
    <name evidence="5" type="ORF">RG47T_5167</name>
</gene>
<keyword evidence="1" id="KW-0805">Transcription regulation</keyword>
<evidence type="ECO:0000259" key="4">
    <source>
        <dbReference type="PROSITE" id="PS51118"/>
    </source>
</evidence>
<sequence>MINGKWKLAIIISIGVGNDRFTDVQESIPGITPKVLAKELKELEQHQLIKRIIKEGYPVKISYKLEPYADTLTPLIYAMKDWGLNHRKKILAR</sequence>
<organism evidence="5 6">
    <name type="scientific">Mucilaginibacter polytrichastri</name>
    <dbReference type="NCBI Taxonomy" id="1302689"/>
    <lineage>
        <taxon>Bacteria</taxon>
        <taxon>Pseudomonadati</taxon>
        <taxon>Bacteroidota</taxon>
        <taxon>Sphingobacteriia</taxon>
        <taxon>Sphingobacteriales</taxon>
        <taxon>Sphingobacteriaceae</taxon>
        <taxon>Mucilaginibacter</taxon>
    </lineage>
</organism>
<dbReference type="PROSITE" id="PS51118">
    <property type="entry name" value="HTH_HXLR"/>
    <property type="match status" value="1"/>
</dbReference>
<keyword evidence="6" id="KW-1185">Reference proteome</keyword>
<comment type="caution">
    <text evidence="5">The sequence shown here is derived from an EMBL/GenBank/DDBJ whole genome shotgun (WGS) entry which is preliminary data.</text>
</comment>
<dbReference type="InterPro" id="IPR002577">
    <property type="entry name" value="HTH_HxlR"/>
</dbReference>
<dbReference type="Proteomes" id="UP000186720">
    <property type="component" value="Unassembled WGS sequence"/>
</dbReference>
<evidence type="ECO:0000313" key="6">
    <source>
        <dbReference type="Proteomes" id="UP000186720"/>
    </source>
</evidence>
<dbReference type="STRING" id="1302689.RG47T_5167"/>
<keyword evidence="3" id="KW-0804">Transcription</keyword>
<evidence type="ECO:0000256" key="2">
    <source>
        <dbReference type="ARBA" id="ARBA00023125"/>
    </source>
</evidence>
<dbReference type="AlphaFoldDB" id="A0A1Q6A6T1"/>
<reference evidence="5 6" key="1">
    <citation type="submission" date="2016-11" db="EMBL/GenBank/DDBJ databases">
        <title>Whole Genome Sequencing of Mucilaginibacter polytrichastri RG4-7(T) isolated from the moss sample.</title>
        <authorList>
            <person name="Li Y."/>
        </authorList>
    </citation>
    <scope>NUCLEOTIDE SEQUENCE [LARGE SCALE GENOMIC DNA]</scope>
    <source>
        <strain evidence="5 6">RG4-7</strain>
    </source>
</reference>
<name>A0A1Q6A6T1_9SPHI</name>
<dbReference type="InterPro" id="IPR036388">
    <property type="entry name" value="WH-like_DNA-bd_sf"/>
</dbReference>
<accession>A0A1Q6A6T1</accession>